<dbReference type="OrthoDB" id="6522263at2"/>
<evidence type="ECO:0000313" key="1">
    <source>
        <dbReference type="EMBL" id="KMJ46895.1"/>
    </source>
</evidence>
<dbReference type="STRING" id="880157.AB204_00960"/>
<dbReference type="PATRIC" id="fig|880157.4.peg.212"/>
<accession>A0A0J5IUR3</accession>
<proteinExistence type="predicted"/>
<dbReference type="RefSeq" id="WP_047961534.1">
    <property type="nucleotide sequence ID" value="NZ_CAWMBG010000005.1"/>
</dbReference>
<gene>
    <name evidence="1" type="ORF">AB204_00960</name>
</gene>
<name>A0A0J5IUR3_9GAMM</name>
<organism evidence="1 2">
    <name type="scientific">Xenorhabdus khoisanae</name>
    <dbReference type="NCBI Taxonomy" id="880157"/>
    <lineage>
        <taxon>Bacteria</taxon>
        <taxon>Pseudomonadati</taxon>
        <taxon>Pseudomonadota</taxon>
        <taxon>Gammaproteobacteria</taxon>
        <taxon>Enterobacterales</taxon>
        <taxon>Morganellaceae</taxon>
        <taxon>Xenorhabdus</taxon>
    </lineage>
</organism>
<evidence type="ECO:0000313" key="2">
    <source>
        <dbReference type="Proteomes" id="UP000036277"/>
    </source>
</evidence>
<dbReference type="Pfam" id="PF22764">
    <property type="entry name" value="E217_Gp32"/>
    <property type="match status" value="1"/>
</dbReference>
<sequence length="150" mass="16001">MYDVSATGLSLVIQASTTFPSGITITQFADDADPLDLPAVDIAQTGMDINGNLNYWSTPTPQTITINVLAGSEEDENLAILLEANIAKRGRRHAGDIITLVASYGDGSTTTARNGKITNGSRGNSAASAGRLKSKQYTFVFQDFDRTRAR</sequence>
<dbReference type="Proteomes" id="UP000036277">
    <property type="component" value="Unassembled WGS sequence"/>
</dbReference>
<dbReference type="InterPro" id="IPR054440">
    <property type="entry name" value="Gp32-like"/>
</dbReference>
<reference evidence="1 2" key="1">
    <citation type="submission" date="2015-06" db="EMBL/GenBank/DDBJ databases">
        <title>Draft Whole-Genome Sequence of the Entomopathogenic Bacterium Xenorhabdus khoisanae.</title>
        <authorList>
            <person name="Naidoo S."/>
            <person name="Featherston J."/>
            <person name="Gray V.M."/>
        </authorList>
    </citation>
    <scope>NUCLEOTIDE SEQUENCE [LARGE SCALE GENOMIC DNA]</scope>
    <source>
        <strain evidence="1 2">MCB</strain>
    </source>
</reference>
<dbReference type="EMBL" id="LFCV01000005">
    <property type="protein sequence ID" value="KMJ46895.1"/>
    <property type="molecule type" value="Genomic_DNA"/>
</dbReference>
<evidence type="ECO:0008006" key="3">
    <source>
        <dbReference type="Google" id="ProtNLM"/>
    </source>
</evidence>
<protein>
    <recommendedName>
        <fullName evidence="3">Phage tail protein</fullName>
    </recommendedName>
</protein>
<keyword evidence="2" id="KW-1185">Reference proteome</keyword>
<dbReference type="AlphaFoldDB" id="A0A0J5IUR3"/>
<comment type="caution">
    <text evidence="1">The sequence shown here is derived from an EMBL/GenBank/DDBJ whole genome shotgun (WGS) entry which is preliminary data.</text>
</comment>